<name>A0A1Y1IRY1_KLENI</name>
<dbReference type="OMA" id="SEMIRRY"/>
<dbReference type="OrthoDB" id="5593787at2759"/>
<keyword evidence="1" id="KW-0238">DNA-binding</keyword>
<dbReference type="InterPro" id="IPR051491">
    <property type="entry name" value="Recombinase/Transposase-rel"/>
</dbReference>
<evidence type="ECO:0000313" key="3">
    <source>
        <dbReference type="EMBL" id="GAQ92011.1"/>
    </source>
</evidence>
<evidence type="ECO:0000256" key="1">
    <source>
        <dbReference type="ARBA" id="ARBA00023125"/>
    </source>
</evidence>
<dbReference type="Proteomes" id="UP000054558">
    <property type="component" value="Unassembled WGS sequence"/>
</dbReference>
<evidence type="ECO:0000259" key="2">
    <source>
        <dbReference type="Pfam" id="PF07282"/>
    </source>
</evidence>
<gene>
    <name evidence="3" type="ORF">KFL_009040020</name>
</gene>
<dbReference type="EMBL" id="DF237853">
    <property type="protein sequence ID" value="GAQ92011.1"/>
    <property type="molecule type" value="Genomic_DNA"/>
</dbReference>
<dbReference type="PANTHER" id="PTHR36172">
    <property type="match status" value="1"/>
</dbReference>
<dbReference type="PANTHER" id="PTHR36172:SF1">
    <property type="entry name" value="RESOLVASE-RELATED"/>
    <property type="match status" value="1"/>
</dbReference>
<evidence type="ECO:0000313" key="4">
    <source>
        <dbReference type="Proteomes" id="UP000054558"/>
    </source>
</evidence>
<proteinExistence type="predicted"/>
<sequence length="343" mass="39155">MSFKAKKEEDANGWTIEIPKTAIKVRGERRLQIYGSYGAWDFETLGRMGPIEKDCKIQFNGARYYLLVPYTRKTTYAAGSLASEIRESVASLDPGVRTFQAVYTPNAVYELGNGSATRLHSLALQLDKLLSFRARIPKEYRRAKRAFALRILKTRRKLQNLRDEMHYKGVEFLTRTAKVILIPEFKTREMSRRFQRKIGSKTVRGLSLLSHYKFRQRLIAKAAERGVKVMVVSEHYTSMTCGRCGAMRRDLGTAKIYKCRACDLVIGRDHNGARNILLRALRDIVPWGALQDGAMYLVPHQGLIELLTRHLRDQASTFIGAVMNGDKVLKVLEHGRYHNGLKC</sequence>
<dbReference type="GO" id="GO:0003677">
    <property type="term" value="F:DNA binding"/>
    <property type="evidence" value="ECO:0007669"/>
    <property type="project" value="UniProtKB-KW"/>
</dbReference>
<organism evidence="3 4">
    <name type="scientific">Klebsormidium nitens</name>
    <name type="common">Green alga</name>
    <name type="synonym">Ulothrix nitens</name>
    <dbReference type="NCBI Taxonomy" id="105231"/>
    <lineage>
        <taxon>Eukaryota</taxon>
        <taxon>Viridiplantae</taxon>
        <taxon>Streptophyta</taxon>
        <taxon>Klebsormidiophyceae</taxon>
        <taxon>Klebsormidiales</taxon>
        <taxon>Klebsormidiaceae</taxon>
        <taxon>Klebsormidium</taxon>
    </lineage>
</organism>
<reference evidence="3 4" key="1">
    <citation type="journal article" date="2014" name="Nat. Commun.">
        <title>Klebsormidium flaccidum genome reveals primary factors for plant terrestrial adaptation.</title>
        <authorList>
            <person name="Hori K."/>
            <person name="Maruyama F."/>
            <person name="Fujisawa T."/>
            <person name="Togashi T."/>
            <person name="Yamamoto N."/>
            <person name="Seo M."/>
            <person name="Sato S."/>
            <person name="Yamada T."/>
            <person name="Mori H."/>
            <person name="Tajima N."/>
            <person name="Moriyama T."/>
            <person name="Ikeuchi M."/>
            <person name="Watanabe M."/>
            <person name="Wada H."/>
            <person name="Kobayashi K."/>
            <person name="Saito M."/>
            <person name="Masuda T."/>
            <person name="Sasaki-Sekimoto Y."/>
            <person name="Mashiguchi K."/>
            <person name="Awai K."/>
            <person name="Shimojima M."/>
            <person name="Masuda S."/>
            <person name="Iwai M."/>
            <person name="Nobusawa T."/>
            <person name="Narise T."/>
            <person name="Kondo S."/>
            <person name="Saito H."/>
            <person name="Sato R."/>
            <person name="Murakawa M."/>
            <person name="Ihara Y."/>
            <person name="Oshima-Yamada Y."/>
            <person name="Ohtaka K."/>
            <person name="Satoh M."/>
            <person name="Sonobe K."/>
            <person name="Ishii M."/>
            <person name="Ohtani R."/>
            <person name="Kanamori-Sato M."/>
            <person name="Honoki R."/>
            <person name="Miyazaki D."/>
            <person name="Mochizuki H."/>
            <person name="Umetsu J."/>
            <person name="Higashi K."/>
            <person name="Shibata D."/>
            <person name="Kamiya Y."/>
            <person name="Sato N."/>
            <person name="Nakamura Y."/>
            <person name="Tabata S."/>
            <person name="Ida S."/>
            <person name="Kurokawa K."/>
            <person name="Ohta H."/>
        </authorList>
    </citation>
    <scope>NUCLEOTIDE SEQUENCE [LARGE SCALE GENOMIC DNA]</scope>
    <source>
        <strain evidence="3 4">NIES-2285</strain>
    </source>
</reference>
<feature type="domain" description="Cas12f1-like TNB" evidence="2">
    <location>
        <begin position="211"/>
        <end position="276"/>
    </location>
</feature>
<accession>A0A1Y1IRY1</accession>
<keyword evidence="4" id="KW-1185">Reference proteome</keyword>
<dbReference type="Pfam" id="PF07282">
    <property type="entry name" value="Cas12f1-like_TNB"/>
    <property type="match status" value="1"/>
</dbReference>
<dbReference type="InterPro" id="IPR010095">
    <property type="entry name" value="Cas12f1-like_TNB"/>
</dbReference>
<protein>
    <submittedName>
        <fullName evidence="3">Putative Transposase IS605 OrfB C-terminal</fullName>
    </submittedName>
</protein>
<dbReference type="AlphaFoldDB" id="A0A1Y1IRY1"/>